<evidence type="ECO:0000313" key="2">
    <source>
        <dbReference type="Proteomes" id="UP000465622"/>
    </source>
</evidence>
<dbReference type="RefSeq" id="WP_036431320.1">
    <property type="nucleotide sequence ID" value="NZ_AP022567.1"/>
</dbReference>
<gene>
    <name evidence="1" type="ORF">MMAGJ_28990</name>
</gene>
<dbReference type="EMBL" id="AP022567">
    <property type="protein sequence ID" value="BBX33617.1"/>
    <property type="molecule type" value="Genomic_DNA"/>
</dbReference>
<reference evidence="1 2" key="1">
    <citation type="journal article" date="2019" name="Emerg. Microbes Infect.">
        <title>Comprehensive subspecies identification of 175 nontuberculous mycobacteria species based on 7547 genomic profiles.</title>
        <authorList>
            <person name="Matsumoto Y."/>
            <person name="Kinjo T."/>
            <person name="Motooka D."/>
            <person name="Nabeya D."/>
            <person name="Jung N."/>
            <person name="Uechi K."/>
            <person name="Horii T."/>
            <person name="Iida T."/>
            <person name="Fujita J."/>
            <person name="Nakamura S."/>
        </authorList>
    </citation>
    <scope>NUCLEOTIDE SEQUENCE [LARGE SCALE GENOMIC DNA]</scope>
    <source>
        <strain evidence="1 2">JCM 12375</strain>
    </source>
</reference>
<sequence>MTNTTTKDAFRWYAEPAPIIDGGQVLTGVGTFDGVDDVPRFALAQGTDGVILTPTEAAALIGELTEFAELVRDNT</sequence>
<evidence type="ECO:0000313" key="1">
    <source>
        <dbReference type="EMBL" id="BBX33617.1"/>
    </source>
</evidence>
<accession>A0ABN5Y667</accession>
<dbReference type="Proteomes" id="UP000465622">
    <property type="component" value="Chromosome"/>
</dbReference>
<protein>
    <submittedName>
        <fullName evidence="1">Uncharacterized protein</fullName>
    </submittedName>
</protein>
<keyword evidence="2" id="KW-1185">Reference proteome</keyword>
<organism evidence="1 2">
    <name type="scientific">Mycolicibacterium mageritense</name>
    <name type="common">Mycobacterium mageritense</name>
    <dbReference type="NCBI Taxonomy" id="53462"/>
    <lineage>
        <taxon>Bacteria</taxon>
        <taxon>Bacillati</taxon>
        <taxon>Actinomycetota</taxon>
        <taxon>Actinomycetes</taxon>
        <taxon>Mycobacteriales</taxon>
        <taxon>Mycobacteriaceae</taxon>
        <taxon>Mycolicibacterium</taxon>
    </lineage>
</organism>
<proteinExistence type="predicted"/>
<name>A0ABN5Y667_MYCME</name>